<protein>
    <submittedName>
        <fullName evidence="1">Uncharacterized protein</fullName>
    </submittedName>
</protein>
<comment type="caution">
    <text evidence="1">The sequence shown here is derived from an EMBL/GenBank/DDBJ whole genome shotgun (WGS) entry which is preliminary data.</text>
</comment>
<dbReference type="EMBL" id="MFGW01000201">
    <property type="protein sequence ID" value="OGF60060.1"/>
    <property type="molecule type" value="Genomic_DNA"/>
</dbReference>
<gene>
    <name evidence="1" type="ORF">A2Y62_00360</name>
</gene>
<evidence type="ECO:0000313" key="2">
    <source>
        <dbReference type="Proteomes" id="UP000178943"/>
    </source>
</evidence>
<dbReference type="Proteomes" id="UP000178943">
    <property type="component" value="Unassembled WGS sequence"/>
</dbReference>
<name>A0A1F5V9L7_9BACT</name>
<dbReference type="AlphaFoldDB" id="A0A1F5V9L7"/>
<evidence type="ECO:0000313" key="1">
    <source>
        <dbReference type="EMBL" id="OGF60060.1"/>
    </source>
</evidence>
<organism evidence="1 2">
    <name type="scientific">Candidatus Fischerbacteria bacterium RBG_13_37_8</name>
    <dbReference type="NCBI Taxonomy" id="1817863"/>
    <lineage>
        <taxon>Bacteria</taxon>
        <taxon>Candidatus Fischeribacteriota</taxon>
    </lineage>
</organism>
<reference evidence="1 2" key="1">
    <citation type="journal article" date="2016" name="Nat. Commun.">
        <title>Thousands of microbial genomes shed light on interconnected biogeochemical processes in an aquifer system.</title>
        <authorList>
            <person name="Anantharaman K."/>
            <person name="Brown C.T."/>
            <person name="Hug L.A."/>
            <person name="Sharon I."/>
            <person name="Castelle C.J."/>
            <person name="Probst A.J."/>
            <person name="Thomas B.C."/>
            <person name="Singh A."/>
            <person name="Wilkins M.J."/>
            <person name="Karaoz U."/>
            <person name="Brodie E.L."/>
            <person name="Williams K.H."/>
            <person name="Hubbard S.S."/>
            <person name="Banfield J.F."/>
        </authorList>
    </citation>
    <scope>NUCLEOTIDE SEQUENCE [LARGE SCALE GENOMIC DNA]</scope>
</reference>
<sequence>MSASRTLIILQWRLIFYYSLLYRDEFVTLYNRVAKLAYEHFGKNPHDWFSLKSIFPNHKDIMKRYTVGTIFKYWSSQGYVEISQEETPYNIYITRITNEGKLYFESLARENDAKNGDP</sequence>
<accession>A0A1F5V9L7</accession>
<proteinExistence type="predicted"/>